<protein>
    <submittedName>
        <fullName evidence="4">Efflux RND transporter periplasmic adaptor subunit</fullName>
    </submittedName>
</protein>
<name>A0A7C5N7T0_9GAMM</name>
<organism evidence="4">
    <name type="scientific">Thiolapillus brandeum</name>
    <dbReference type="NCBI Taxonomy" id="1076588"/>
    <lineage>
        <taxon>Bacteria</taxon>
        <taxon>Pseudomonadati</taxon>
        <taxon>Pseudomonadota</taxon>
        <taxon>Gammaproteobacteria</taxon>
        <taxon>Chromatiales</taxon>
        <taxon>Sedimenticolaceae</taxon>
        <taxon>Thiolapillus</taxon>
    </lineage>
</organism>
<dbReference type="InterPro" id="IPR058625">
    <property type="entry name" value="MdtA-like_BSH"/>
</dbReference>
<dbReference type="EMBL" id="DROM01000190">
    <property type="protein sequence ID" value="HHH13206.1"/>
    <property type="molecule type" value="Genomic_DNA"/>
</dbReference>
<dbReference type="GO" id="GO:1990281">
    <property type="term" value="C:efflux pump complex"/>
    <property type="evidence" value="ECO:0007669"/>
    <property type="project" value="TreeGrafter"/>
</dbReference>
<keyword evidence="2" id="KW-0175">Coiled coil</keyword>
<dbReference type="Gene3D" id="2.40.50.100">
    <property type="match status" value="1"/>
</dbReference>
<dbReference type="PANTHER" id="PTHR30469">
    <property type="entry name" value="MULTIDRUG RESISTANCE PROTEIN MDTA"/>
    <property type="match status" value="1"/>
</dbReference>
<evidence type="ECO:0000256" key="1">
    <source>
        <dbReference type="ARBA" id="ARBA00009477"/>
    </source>
</evidence>
<proteinExistence type="inferred from homology"/>
<dbReference type="GO" id="GO:0015562">
    <property type="term" value="F:efflux transmembrane transporter activity"/>
    <property type="evidence" value="ECO:0007669"/>
    <property type="project" value="TreeGrafter"/>
</dbReference>
<evidence type="ECO:0000256" key="2">
    <source>
        <dbReference type="SAM" id="Coils"/>
    </source>
</evidence>
<accession>A0A7C5N7T0</accession>
<sequence length="172" mass="18997">MTRIPGFLLFMVLLPLPVVAGEEPVELGVLVSGEVAEVVVKPGQRVAAGDLLVKMDERLFKARVDEARTRLAAAQAVLEQAGRELERAQELYERALLSDYELKEAEVSHLKARAERAAAAGRLLEAQIELERCRLLAPFDGRVARVIAWKGLQVQNSQRIQPLVELVREAGP</sequence>
<evidence type="ECO:0000313" key="4">
    <source>
        <dbReference type="EMBL" id="HHH13206.1"/>
    </source>
</evidence>
<dbReference type="Pfam" id="PF25917">
    <property type="entry name" value="BSH_RND"/>
    <property type="match status" value="1"/>
</dbReference>
<dbReference type="Gene3D" id="1.10.287.470">
    <property type="entry name" value="Helix hairpin bin"/>
    <property type="match status" value="1"/>
</dbReference>
<dbReference type="Proteomes" id="UP000886100">
    <property type="component" value="Unassembled WGS sequence"/>
</dbReference>
<comment type="similarity">
    <text evidence="1">Belongs to the membrane fusion protein (MFP) (TC 8.A.1) family.</text>
</comment>
<feature type="domain" description="Multidrug resistance protein MdtA-like barrel-sandwich hybrid" evidence="3">
    <location>
        <begin position="25"/>
        <end position="160"/>
    </location>
</feature>
<comment type="caution">
    <text evidence="4">The sequence shown here is derived from an EMBL/GenBank/DDBJ whole genome shotgun (WGS) entry which is preliminary data.</text>
</comment>
<evidence type="ECO:0000259" key="3">
    <source>
        <dbReference type="Pfam" id="PF25917"/>
    </source>
</evidence>
<gene>
    <name evidence="4" type="ORF">ENJ98_03125</name>
</gene>
<dbReference type="AlphaFoldDB" id="A0A7C5N7T0"/>
<feature type="coiled-coil region" evidence="2">
    <location>
        <begin position="64"/>
        <end position="120"/>
    </location>
</feature>
<dbReference type="InterPro" id="IPR006143">
    <property type="entry name" value="RND_pump_MFP"/>
</dbReference>
<dbReference type="SUPFAM" id="SSF111369">
    <property type="entry name" value="HlyD-like secretion proteins"/>
    <property type="match status" value="1"/>
</dbReference>
<dbReference type="NCBIfam" id="TIGR01730">
    <property type="entry name" value="RND_mfp"/>
    <property type="match status" value="1"/>
</dbReference>
<reference evidence="4" key="1">
    <citation type="journal article" date="2020" name="mSystems">
        <title>Genome- and Community-Level Interaction Insights into Carbon Utilization and Element Cycling Functions of Hydrothermarchaeota in Hydrothermal Sediment.</title>
        <authorList>
            <person name="Zhou Z."/>
            <person name="Liu Y."/>
            <person name="Xu W."/>
            <person name="Pan J."/>
            <person name="Luo Z.H."/>
            <person name="Li M."/>
        </authorList>
    </citation>
    <scope>NUCLEOTIDE SEQUENCE [LARGE SCALE GENOMIC DNA]</scope>
    <source>
        <strain evidence="4">HyVt-535</strain>
    </source>
</reference>